<dbReference type="InParanoid" id="D2VHP7"/>
<dbReference type="PANTHER" id="PTHR46014">
    <property type="entry name" value="TETRATRICOPEPTIDE REPEAT PROTEIN 1"/>
    <property type="match status" value="1"/>
</dbReference>
<keyword evidence="3" id="KW-1185">Reference proteome</keyword>
<reference evidence="2 3" key="1">
    <citation type="journal article" date="2010" name="Cell">
        <title>The genome of Naegleria gruberi illuminates early eukaryotic versatility.</title>
        <authorList>
            <person name="Fritz-Laylin L.K."/>
            <person name="Prochnik S.E."/>
            <person name="Ginger M.L."/>
            <person name="Dacks J.B."/>
            <person name="Carpenter M.L."/>
            <person name="Field M.C."/>
            <person name="Kuo A."/>
            <person name="Paredez A."/>
            <person name="Chapman J."/>
            <person name="Pham J."/>
            <person name="Shu S."/>
            <person name="Neupane R."/>
            <person name="Cipriano M."/>
            <person name="Mancuso J."/>
            <person name="Tu H."/>
            <person name="Salamov A."/>
            <person name="Lindquist E."/>
            <person name="Shapiro H."/>
            <person name="Lucas S."/>
            <person name="Grigoriev I.V."/>
            <person name="Cande W.Z."/>
            <person name="Fulton C."/>
            <person name="Rokhsar D.S."/>
            <person name="Dawson S.C."/>
        </authorList>
    </citation>
    <scope>NUCLEOTIDE SEQUENCE [LARGE SCALE GENOMIC DNA]</scope>
    <source>
        <strain evidence="2 3">NEG-M</strain>
    </source>
</reference>
<dbReference type="KEGG" id="ngr:NAEGRDRAFT_49629"/>
<dbReference type="InterPro" id="IPR011990">
    <property type="entry name" value="TPR-like_helical_dom_sf"/>
</dbReference>
<dbReference type="VEuPathDB" id="AmoebaDB:NAEGRDRAFT_49629"/>
<organism evidence="3">
    <name type="scientific">Naegleria gruberi</name>
    <name type="common">Amoeba</name>
    <dbReference type="NCBI Taxonomy" id="5762"/>
    <lineage>
        <taxon>Eukaryota</taxon>
        <taxon>Discoba</taxon>
        <taxon>Heterolobosea</taxon>
        <taxon>Tetramitia</taxon>
        <taxon>Eutetramitia</taxon>
        <taxon>Vahlkampfiidae</taxon>
        <taxon>Naegleria</taxon>
    </lineage>
</organism>
<dbReference type="OrthoDB" id="1872379at2759"/>
<protein>
    <submittedName>
        <fullName evidence="2">Predicted protein</fullName>
    </submittedName>
</protein>
<dbReference type="Gene3D" id="1.10.150.160">
    <property type="match status" value="1"/>
</dbReference>
<dbReference type="Proteomes" id="UP000006671">
    <property type="component" value="Unassembled WGS sequence"/>
</dbReference>
<feature type="region of interest" description="Disordered" evidence="1">
    <location>
        <begin position="65"/>
        <end position="117"/>
    </location>
</feature>
<dbReference type="STRING" id="5762.D2VHP7"/>
<feature type="compositionally biased region" description="Acidic residues" evidence="1">
    <location>
        <begin position="104"/>
        <end position="113"/>
    </location>
</feature>
<evidence type="ECO:0000313" key="3">
    <source>
        <dbReference type="Proteomes" id="UP000006671"/>
    </source>
</evidence>
<dbReference type="GeneID" id="8862224"/>
<evidence type="ECO:0000256" key="1">
    <source>
        <dbReference type="SAM" id="MobiDB-lite"/>
    </source>
</evidence>
<dbReference type="SUPFAM" id="SSF48452">
    <property type="entry name" value="TPR-like"/>
    <property type="match status" value="1"/>
</dbReference>
<evidence type="ECO:0000313" key="2">
    <source>
        <dbReference type="EMBL" id="EFC43713.1"/>
    </source>
</evidence>
<feature type="compositionally biased region" description="Polar residues" evidence="1">
    <location>
        <begin position="75"/>
        <end position="87"/>
    </location>
</feature>
<name>D2VHP7_NAEGR</name>
<dbReference type="OMA" id="CTKSINC"/>
<dbReference type="PANTHER" id="PTHR46014:SF1">
    <property type="entry name" value="TETRATRICOPEPTIDE REPEAT PROTEIN 1"/>
    <property type="match status" value="1"/>
</dbReference>
<proteinExistence type="predicted"/>
<gene>
    <name evidence="2" type="ORF">NAEGRDRAFT_49629</name>
</gene>
<dbReference type="InterPro" id="IPR052769">
    <property type="entry name" value="TPR_domain_protein"/>
</dbReference>
<sequence>MKQSNDSGICNSELVKNILSECNQSKEKGNQHFKTREWELAEKYYQESLSNLVVFVRDYISKNKEVQDESKDANKSTIGQVNETTTTADDDVNNSENITSTNNSEEEINEENNNENNNDILLENSEVLLSEKETLALISKDLDLFKEDNDNQVKTLLIVLYSNLALTFFQMSSFQRSLEYCTIILDHLDSEHYKSLYKRSQCHEQLNNYQASYSDMKKLQDIILKDPTMIPDQLAKKILLDAERLRVKSEEEQKKQLEEMWGQLKDVGGKFLGAFGININNFKFDKDPNSGSYSLSMNNNK</sequence>
<dbReference type="AlphaFoldDB" id="D2VHP7"/>
<dbReference type="eggNOG" id="KOG4234">
    <property type="taxonomic scope" value="Eukaryota"/>
</dbReference>
<accession>D2VHP7</accession>
<dbReference type="RefSeq" id="XP_002676457.1">
    <property type="nucleotide sequence ID" value="XM_002676411.1"/>
</dbReference>
<dbReference type="Gene3D" id="1.25.40.10">
    <property type="entry name" value="Tetratricopeptide repeat domain"/>
    <property type="match status" value="1"/>
</dbReference>
<feature type="compositionally biased region" description="Low complexity" evidence="1">
    <location>
        <begin position="94"/>
        <end position="103"/>
    </location>
</feature>
<dbReference type="EMBL" id="GG738872">
    <property type="protein sequence ID" value="EFC43713.1"/>
    <property type="molecule type" value="Genomic_DNA"/>
</dbReference>
<feature type="compositionally biased region" description="Basic and acidic residues" evidence="1">
    <location>
        <begin position="65"/>
        <end position="74"/>
    </location>
</feature>